<accession>A0A2S5BIJ7</accession>
<dbReference type="AlphaFoldDB" id="A0A2S5BIJ7"/>
<dbReference type="STRING" id="741276.A0A2S5BIJ7"/>
<evidence type="ECO:0000313" key="3">
    <source>
        <dbReference type="EMBL" id="POY76592.1"/>
    </source>
</evidence>
<name>A0A2S5BIJ7_9BASI</name>
<sequence length="547" mass="61198">MSNANDRERVAEPLRRRHGPATSFNLVRRRSTWLALAVAGLACLAYVAQALVWPDDRLTKPSGGAAILSGKVGGAHLASDEFPPLPPLADRTRLWPPEVDRPICQPKIFVYDLPSELQLPATTVPQCRWSAYNSELLLHRLLTADSPGPPALRDHPHDSLYTENPAEADFFFVPSFPACYLFDCWVKAGWKKTERCNVDEGYIQPIMRHVREAYPYWNASGGSDHLLTHPMDYVDGYYTEETRLAMNSSTYLVTVGDARPAPYGQYFRSYRDVVIPSATHLINSYHVNPRDFVDEAGDPLPEPRGAADPKRRLADANLPYPEVFQPSPADVTVCTSVERFLSRLLHGRPKPAARTTLAIFRGGWGEATDGEAYALGIRSLFFPSDGDPSTPPFSSSKHHGFSSLPDFDIALWSENDDYARRLSRSKFGLAPPGYTLDTTRLYEYLAFGVVPVFIGTGPTAGQVLPFERDVDWHGMSISIPRERAHQVPSILRAISDDEYEKKRRKVWDEGRRTILEGREGNVWKLIARQLCRLKRLGVAAGPEIANN</sequence>
<reference evidence="3 4" key="1">
    <citation type="journal article" date="2018" name="Front. Microbiol.">
        <title>Prospects for Fungal Bioremediation of Acidic Radioactive Waste Sites: Characterization and Genome Sequence of Rhodotorula taiwanensis MD1149.</title>
        <authorList>
            <person name="Tkavc R."/>
            <person name="Matrosova V.Y."/>
            <person name="Grichenko O.E."/>
            <person name="Gostincar C."/>
            <person name="Volpe R.P."/>
            <person name="Klimenkova P."/>
            <person name="Gaidamakova E.K."/>
            <person name="Zhou C.E."/>
            <person name="Stewart B.J."/>
            <person name="Lyman M.G."/>
            <person name="Malfatti S.A."/>
            <person name="Rubinfeld B."/>
            <person name="Courtot M."/>
            <person name="Singh J."/>
            <person name="Dalgard C.L."/>
            <person name="Hamilton T."/>
            <person name="Frey K.G."/>
            <person name="Gunde-Cimerman N."/>
            <person name="Dugan L."/>
            <person name="Daly M.J."/>
        </authorList>
    </citation>
    <scope>NUCLEOTIDE SEQUENCE [LARGE SCALE GENOMIC DNA]</scope>
    <source>
        <strain evidence="3 4">MD1149</strain>
    </source>
</reference>
<dbReference type="InterPro" id="IPR004263">
    <property type="entry name" value="Exostosin"/>
</dbReference>
<dbReference type="GO" id="GO:0016757">
    <property type="term" value="F:glycosyltransferase activity"/>
    <property type="evidence" value="ECO:0007669"/>
    <property type="project" value="InterPro"/>
</dbReference>
<dbReference type="PANTHER" id="PTHR11062:SF281">
    <property type="entry name" value="EXOSTOSIN-LIKE 2"/>
    <property type="match status" value="1"/>
</dbReference>
<evidence type="ECO:0000259" key="2">
    <source>
        <dbReference type="Pfam" id="PF03016"/>
    </source>
</evidence>
<dbReference type="Pfam" id="PF03016">
    <property type="entry name" value="Exostosin_GT47"/>
    <property type="match status" value="1"/>
</dbReference>
<dbReference type="InterPro" id="IPR040911">
    <property type="entry name" value="Exostosin_GT47"/>
</dbReference>
<dbReference type="OrthoDB" id="1924787at2759"/>
<comment type="similarity">
    <text evidence="1">Belongs to the glycosyltransferase 47 family.</text>
</comment>
<feature type="domain" description="Exostosin GT47" evidence="2">
    <location>
        <begin position="107"/>
        <end position="494"/>
    </location>
</feature>
<gene>
    <name evidence="3" type="ORF">BMF94_0182</name>
</gene>
<evidence type="ECO:0000313" key="4">
    <source>
        <dbReference type="Proteomes" id="UP000237144"/>
    </source>
</evidence>
<proteinExistence type="inferred from homology"/>
<dbReference type="PANTHER" id="PTHR11062">
    <property type="entry name" value="EXOSTOSIN HEPARAN SULFATE GLYCOSYLTRANSFERASE -RELATED"/>
    <property type="match status" value="1"/>
</dbReference>
<keyword evidence="4" id="KW-1185">Reference proteome</keyword>
<comment type="caution">
    <text evidence="3">The sequence shown here is derived from an EMBL/GenBank/DDBJ whole genome shotgun (WGS) entry which is preliminary data.</text>
</comment>
<dbReference type="EMBL" id="PJQD01000002">
    <property type="protein sequence ID" value="POY76592.1"/>
    <property type="molecule type" value="Genomic_DNA"/>
</dbReference>
<dbReference type="Proteomes" id="UP000237144">
    <property type="component" value="Unassembled WGS sequence"/>
</dbReference>
<evidence type="ECO:0000256" key="1">
    <source>
        <dbReference type="ARBA" id="ARBA00010271"/>
    </source>
</evidence>
<organism evidence="3 4">
    <name type="scientific">Rhodotorula taiwanensis</name>
    <dbReference type="NCBI Taxonomy" id="741276"/>
    <lineage>
        <taxon>Eukaryota</taxon>
        <taxon>Fungi</taxon>
        <taxon>Dikarya</taxon>
        <taxon>Basidiomycota</taxon>
        <taxon>Pucciniomycotina</taxon>
        <taxon>Microbotryomycetes</taxon>
        <taxon>Sporidiobolales</taxon>
        <taxon>Sporidiobolaceae</taxon>
        <taxon>Rhodotorula</taxon>
    </lineage>
</organism>
<protein>
    <recommendedName>
        <fullName evidence="2">Exostosin GT47 domain-containing protein</fullName>
    </recommendedName>
</protein>